<dbReference type="InterPro" id="IPR021109">
    <property type="entry name" value="Peptidase_aspartic_dom_sf"/>
</dbReference>
<feature type="domain" description="PDZ" evidence="1">
    <location>
        <begin position="377"/>
        <end position="410"/>
    </location>
</feature>
<dbReference type="Pfam" id="PF13650">
    <property type="entry name" value="Asp_protease_2"/>
    <property type="match status" value="1"/>
</dbReference>
<dbReference type="Gene3D" id="2.30.42.10">
    <property type="match status" value="1"/>
</dbReference>
<dbReference type="RefSeq" id="WP_035658318.1">
    <property type="nucleotide sequence ID" value="NZ_JNCA01000007.1"/>
</dbReference>
<evidence type="ECO:0000313" key="2">
    <source>
        <dbReference type="EMBL" id="KDN56008.1"/>
    </source>
</evidence>
<dbReference type="InterPro" id="IPR036034">
    <property type="entry name" value="PDZ_sf"/>
</dbReference>
<comment type="caution">
    <text evidence="2">The sequence shown here is derived from an EMBL/GenBank/DDBJ whole genome shotgun (WGS) entry which is preliminary data.</text>
</comment>
<dbReference type="EMBL" id="JNCA01000007">
    <property type="protein sequence ID" value="KDN56008.1"/>
    <property type="molecule type" value="Genomic_DNA"/>
</dbReference>
<organism evidence="2 3">
    <name type="scientific">Flavobacterium seoulense</name>
    <dbReference type="NCBI Taxonomy" id="1492738"/>
    <lineage>
        <taxon>Bacteria</taxon>
        <taxon>Pseudomonadati</taxon>
        <taxon>Bacteroidota</taxon>
        <taxon>Flavobacteriia</taxon>
        <taxon>Flavobacteriales</taxon>
        <taxon>Flavobacteriaceae</taxon>
        <taxon>Flavobacterium</taxon>
    </lineage>
</organism>
<dbReference type="Pfam" id="PF17820">
    <property type="entry name" value="PDZ_6"/>
    <property type="match status" value="1"/>
</dbReference>
<dbReference type="STRING" id="1492738.FEM21_09070"/>
<proteinExistence type="predicted"/>
<dbReference type="eggNOG" id="COG0793">
    <property type="taxonomic scope" value="Bacteria"/>
</dbReference>
<keyword evidence="3" id="KW-1185">Reference proteome</keyword>
<evidence type="ECO:0000259" key="1">
    <source>
        <dbReference type="Pfam" id="PF17820"/>
    </source>
</evidence>
<dbReference type="PATRIC" id="fig|1492738.3.peg.900"/>
<dbReference type="SUPFAM" id="SSF50630">
    <property type="entry name" value="Acid proteases"/>
    <property type="match status" value="1"/>
</dbReference>
<dbReference type="OrthoDB" id="3521766at2"/>
<gene>
    <name evidence="2" type="ORF">FEM21_09070</name>
</gene>
<protein>
    <recommendedName>
        <fullName evidence="1">PDZ domain-containing protein</fullName>
    </recommendedName>
</protein>
<dbReference type="SUPFAM" id="SSF50156">
    <property type="entry name" value="PDZ domain-like"/>
    <property type="match status" value="1"/>
</dbReference>
<dbReference type="InterPro" id="IPR041489">
    <property type="entry name" value="PDZ_6"/>
</dbReference>
<dbReference type="Proteomes" id="UP000027064">
    <property type="component" value="Unassembled WGS sequence"/>
</dbReference>
<evidence type="ECO:0000313" key="3">
    <source>
        <dbReference type="Proteomes" id="UP000027064"/>
    </source>
</evidence>
<dbReference type="Gene3D" id="2.40.70.10">
    <property type="entry name" value="Acid Proteases"/>
    <property type="match status" value="2"/>
</dbReference>
<name>A0A066WTV1_9FLAO</name>
<dbReference type="AlphaFoldDB" id="A0A066WTV1"/>
<reference evidence="2 3" key="1">
    <citation type="submission" date="2014-05" db="EMBL/GenBank/DDBJ databases">
        <title>Genome Sequence of Flavobacterium sp. EM1321.</title>
        <authorList>
            <person name="Shin S.-K."/>
            <person name="Yi H."/>
        </authorList>
    </citation>
    <scope>NUCLEOTIDE SEQUENCE [LARGE SCALE GENOMIC DNA]</scope>
    <source>
        <strain evidence="2 3">EM1321</strain>
    </source>
</reference>
<accession>A0A066WTV1</accession>
<sequence length="443" mass="49745">MKKIFLIFFLFGFAISVYSQEKFEFVKTKSYRIKVPVQLINNLVFIPVTVNGVELLFLLDTGVKETILFGFDDSKKIILNTLQEIKFKGFGGSEAVKGFKSSGNILSIGEMQSKNHLLYLIMDSSSDLSGFIGVSVNGIIGTAAFKDYLVEIDYAKKVVYFNKLDSKFHKKIEKKYAKVPITIERGKPYVVSKVKIKSSEVPVKLLIDSGNSDAVWLFDELSDKIEVPEKSFDDYLGQSLSGAVEGKRARIAEFSIANFKFDLPIVAFPDSVSVQNISSHSGRLGSLGGEILKRFSVAFDYTNGQLFLKKNKLYPASFFYNKSGIEVLYIGMQMVRQIVAIPDNSIAITADEQKIESESSNRKSKVELKPIYEIGHVRQSSNAAKSGLQEGDILVAIDGKSVADYSLQEINAHLWSENEIWIELKILRKEQEMTFKFQLQNIL</sequence>